<feature type="signal peptide" evidence="5">
    <location>
        <begin position="1"/>
        <end position="25"/>
    </location>
</feature>
<evidence type="ECO:0000259" key="6">
    <source>
        <dbReference type="PROSITE" id="PS51007"/>
    </source>
</evidence>
<dbReference type="EMBL" id="JACDXX010000007">
    <property type="protein sequence ID" value="MCB5410151.1"/>
    <property type="molecule type" value="Genomic_DNA"/>
</dbReference>
<dbReference type="Gene3D" id="1.10.760.10">
    <property type="entry name" value="Cytochrome c-like domain"/>
    <property type="match status" value="1"/>
</dbReference>
<dbReference type="InterPro" id="IPR036909">
    <property type="entry name" value="Cyt_c-like_dom_sf"/>
</dbReference>
<name>A0ABS8CLB0_9RHOB</name>
<reference evidence="7 8" key="1">
    <citation type="submission" date="2020-07" db="EMBL/GenBank/DDBJ databases">
        <title>Pseudogemmobacter sp. nov., isolated from poultry manure in Taiwan.</title>
        <authorList>
            <person name="Lin S.-Y."/>
            <person name="Tang Y.-S."/>
            <person name="Young C.-C."/>
        </authorList>
    </citation>
    <scope>NUCLEOTIDE SEQUENCE [LARGE SCALE GENOMIC DNA]</scope>
    <source>
        <strain evidence="7 8">CC-YST710</strain>
    </source>
</reference>
<dbReference type="InterPro" id="IPR009056">
    <property type="entry name" value="Cyt_c-like_dom"/>
</dbReference>
<evidence type="ECO:0000256" key="1">
    <source>
        <dbReference type="ARBA" id="ARBA00022617"/>
    </source>
</evidence>
<dbReference type="Pfam" id="PF00034">
    <property type="entry name" value="Cytochrom_C"/>
    <property type="match status" value="1"/>
</dbReference>
<keyword evidence="1 4" id="KW-0349">Heme</keyword>
<evidence type="ECO:0000313" key="8">
    <source>
        <dbReference type="Proteomes" id="UP001198571"/>
    </source>
</evidence>
<organism evidence="7 8">
    <name type="scientific">Pseudogemmobacter faecipullorum</name>
    <dbReference type="NCBI Taxonomy" id="2755041"/>
    <lineage>
        <taxon>Bacteria</taxon>
        <taxon>Pseudomonadati</taxon>
        <taxon>Pseudomonadota</taxon>
        <taxon>Alphaproteobacteria</taxon>
        <taxon>Rhodobacterales</taxon>
        <taxon>Paracoccaceae</taxon>
        <taxon>Pseudogemmobacter</taxon>
    </lineage>
</organism>
<evidence type="ECO:0000256" key="5">
    <source>
        <dbReference type="SAM" id="SignalP"/>
    </source>
</evidence>
<dbReference type="Proteomes" id="UP001198571">
    <property type="component" value="Unassembled WGS sequence"/>
</dbReference>
<accession>A0ABS8CLB0</accession>
<evidence type="ECO:0000256" key="4">
    <source>
        <dbReference type="PROSITE-ProRule" id="PRU00433"/>
    </source>
</evidence>
<comment type="caution">
    <text evidence="7">The sequence shown here is derived from an EMBL/GenBank/DDBJ whole genome shotgun (WGS) entry which is preliminary data.</text>
</comment>
<keyword evidence="8" id="KW-1185">Reference proteome</keyword>
<protein>
    <recommendedName>
        <fullName evidence="6">Cytochrome c domain-containing protein</fullName>
    </recommendedName>
</protein>
<proteinExistence type="predicted"/>
<evidence type="ECO:0000256" key="3">
    <source>
        <dbReference type="ARBA" id="ARBA00023004"/>
    </source>
</evidence>
<gene>
    <name evidence="7" type="ORF">H0485_09075</name>
</gene>
<keyword evidence="5" id="KW-0732">Signal</keyword>
<keyword evidence="2 4" id="KW-0479">Metal-binding</keyword>
<feature type="domain" description="Cytochrome c" evidence="6">
    <location>
        <begin position="26"/>
        <end position="105"/>
    </location>
</feature>
<keyword evidence="3 4" id="KW-0408">Iron</keyword>
<evidence type="ECO:0000256" key="2">
    <source>
        <dbReference type="ARBA" id="ARBA00022723"/>
    </source>
</evidence>
<sequence length="106" mass="10794">MFRSPPPLFLLPLLAAALIPAPGFAETADPAARVLAASCSACHGPDGVSPGSIPAISGLSQAELIEQLTSFRDAPPAGTTVMERHMKGYDDAQIAAIARAIAEAGK</sequence>
<feature type="chain" id="PRO_5045719093" description="Cytochrome c domain-containing protein" evidence="5">
    <location>
        <begin position="26"/>
        <end position="106"/>
    </location>
</feature>
<dbReference type="PROSITE" id="PS51007">
    <property type="entry name" value="CYTC"/>
    <property type="match status" value="1"/>
</dbReference>
<evidence type="ECO:0000313" key="7">
    <source>
        <dbReference type="EMBL" id="MCB5410151.1"/>
    </source>
</evidence>
<dbReference type="RefSeq" id="WP_226935058.1">
    <property type="nucleotide sequence ID" value="NZ_JACDXX010000007.1"/>
</dbReference>
<dbReference type="SUPFAM" id="SSF46626">
    <property type="entry name" value="Cytochrome c"/>
    <property type="match status" value="1"/>
</dbReference>